<reference evidence="1" key="1">
    <citation type="submission" date="2019-07" db="EMBL/GenBank/DDBJ databases">
        <authorList>
            <person name="Cheng J."/>
        </authorList>
    </citation>
    <scope>NUCLEOTIDE SEQUENCE</scope>
    <source>
        <strain evidence="1">KP-13-14</strain>
        <plasmid evidence="1">pKP-13-14-NDM-9</plasmid>
    </source>
</reference>
<sequence length="39" mass="4525">MGLFGKDIGNKLIRYQYCINKQCVDDAVIDLQTFSEEKK</sequence>
<dbReference type="EMBL" id="MN175386">
    <property type="protein sequence ID" value="QID23844.1"/>
    <property type="molecule type" value="Genomic_DNA"/>
</dbReference>
<keyword evidence="1" id="KW-0614">Plasmid</keyword>
<protein>
    <submittedName>
        <fullName evidence="1">Uncharacterized protein</fullName>
    </submittedName>
</protein>
<evidence type="ECO:0000313" key="1">
    <source>
        <dbReference type="EMBL" id="QID23844.1"/>
    </source>
</evidence>
<accession>A0A6G6ANV0</accession>
<proteinExistence type="predicted"/>
<dbReference type="AlphaFoldDB" id="A0A6G6ANV0"/>
<organism evidence="1">
    <name type="scientific">Klebsiella pneumoniae</name>
    <dbReference type="NCBI Taxonomy" id="573"/>
    <lineage>
        <taxon>Bacteria</taxon>
        <taxon>Pseudomonadati</taxon>
        <taxon>Pseudomonadota</taxon>
        <taxon>Gammaproteobacteria</taxon>
        <taxon>Enterobacterales</taxon>
        <taxon>Enterobacteriaceae</taxon>
        <taxon>Klebsiella/Raoultella group</taxon>
        <taxon>Klebsiella</taxon>
        <taxon>Klebsiella pneumoniae complex</taxon>
    </lineage>
</organism>
<geneLocation type="plasmid" evidence="1">
    <name>pKP-13-14-NDM-9</name>
</geneLocation>
<name>A0A6G6ANV0_KLEPN</name>